<evidence type="ECO:0000313" key="1">
    <source>
        <dbReference type="EMBL" id="SFV64985.1"/>
    </source>
</evidence>
<organism evidence="1">
    <name type="scientific">hydrothermal vent metagenome</name>
    <dbReference type="NCBI Taxonomy" id="652676"/>
    <lineage>
        <taxon>unclassified sequences</taxon>
        <taxon>metagenomes</taxon>
        <taxon>ecological metagenomes</taxon>
    </lineage>
</organism>
<dbReference type="PROSITE" id="PS51257">
    <property type="entry name" value="PROKAR_LIPOPROTEIN"/>
    <property type="match status" value="1"/>
</dbReference>
<keyword evidence="1" id="KW-0449">Lipoprotein</keyword>
<proteinExistence type="predicted"/>
<sequence>MRIHAFVLTLASLLFFSACSSKQYFDPDNTYSASHVSFSYGENIIDLSRHGATLSNGAYIGQSGVTKLSLGEGYRFLNENNKYALATNPQGKLKIIDKAYNNVTRNVDFHTPIVSASMRGNIVAYILNNNTFGLYDMSKNHKMVENRSEQIFAIDTRSASPLFVENLVVMPMLDGKIVIVSIANPKNAKVVYISNDKTFNNVIHLSRLKNTMVSATPTRLITLGKEGQLDYRANISEVIVAYNKIYIFTKDGSIMALNNKLEVVSKNSFKFAHYAVATAFDNKVYALDQQGALIVLNASLSKSKVYDLGKLNEPAFITGKILYKDGEGIALSKLGYE</sequence>
<gene>
    <name evidence="1" type="ORF">MNB_SV-13-1679</name>
</gene>
<protein>
    <submittedName>
        <fullName evidence="1">Putative lipoprotein</fullName>
    </submittedName>
</protein>
<dbReference type="EMBL" id="FPHM01000089">
    <property type="protein sequence ID" value="SFV64985.1"/>
    <property type="molecule type" value="Genomic_DNA"/>
</dbReference>
<name>A0A1W1CGW0_9ZZZZ</name>
<dbReference type="Gene3D" id="2.130.10.10">
    <property type="entry name" value="YVTN repeat-like/Quinoprotein amine dehydrogenase"/>
    <property type="match status" value="1"/>
</dbReference>
<dbReference type="AlphaFoldDB" id="A0A1W1CGW0"/>
<dbReference type="InterPro" id="IPR015943">
    <property type="entry name" value="WD40/YVTN_repeat-like_dom_sf"/>
</dbReference>
<dbReference type="InterPro" id="IPR011044">
    <property type="entry name" value="Quino_amine_DH_bsu"/>
</dbReference>
<dbReference type="SUPFAM" id="SSF50969">
    <property type="entry name" value="YVTN repeat-like/Quinoprotein amine dehydrogenase"/>
    <property type="match status" value="1"/>
</dbReference>
<reference evidence="1" key="1">
    <citation type="submission" date="2016-10" db="EMBL/GenBank/DDBJ databases">
        <authorList>
            <person name="de Groot N.N."/>
        </authorList>
    </citation>
    <scope>NUCLEOTIDE SEQUENCE</scope>
</reference>
<accession>A0A1W1CGW0</accession>